<dbReference type="EMBL" id="LJYG01000112">
    <property type="protein sequence ID" value="KRQ01097.1"/>
    <property type="molecule type" value="Genomic_DNA"/>
</dbReference>
<gene>
    <name evidence="1" type="ORF">AOQ71_39660</name>
</gene>
<dbReference type="RefSeq" id="WP_057758802.1">
    <property type="nucleotide sequence ID" value="NZ_LJYG01000112.1"/>
</dbReference>
<name>A0A0R3CTR3_9BRAD</name>
<comment type="caution">
    <text evidence="1">The sequence shown here is derived from an EMBL/GenBank/DDBJ whole genome shotgun (WGS) entry which is preliminary data.</text>
</comment>
<dbReference type="OrthoDB" id="7851523at2"/>
<evidence type="ECO:0000313" key="2">
    <source>
        <dbReference type="Proteomes" id="UP000051936"/>
    </source>
</evidence>
<protein>
    <submittedName>
        <fullName evidence="1">Uncharacterized protein</fullName>
    </submittedName>
</protein>
<proteinExistence type="predicted"/>
<organism evidence="1 2">
    <name type="scientific">Bradyrhizobium manausense</name>
    <dbReference type="NCBI Taxonomy" id="989370"/>
    <lineage>
        <taxon>Bacteria</taxon>
        <taxon>Pseudomonadati</taxon>
        <taxon>Pseudomonadota</taxon>
        <taxon>Alphaproteobacteria</taxon>
        <taxon>Hyphomicrobiales</taxon>
        <taxon>Nitrobacteraceae</taxon>
        <taxon>Bradyrhizobium</taxon>
    </lineage>
</organism>
<reference evidence="1 2" key="1">
    <citation type="submission" date="2015-09" db="EMBL/GenBank/DDBJ databases">
        <title>Draft Genome Sequence of Bradyrhizobium manausense Strain BR 3351T, a Novel Symbiotic Nitrogen-Fixing Alphaproteobacterium Isolated from Brazilian Amazon Rain Forest.</title>
        <authorList>
            <person name="De Araujo J.L."/>
            <person name="Zilli J.E."/>
        </authorList>
    </citation>
    <scope>NUCLEOTIDE SEQUENCE [LARGE SCALE GENOMIC DNA]</scope>
    <source>
        <strain evidence="1 2">BR3351</strain>
    </source>
</reference>
<sequence>MSEDAGEDISRPGDSNVADYKLILRRALDNRPSGTRLKLAAALGKNRSFVSQITNPAYLVPIPAKHVAIIFEVCHLSGTERAAFLEAYGRAHPGRLRGAHRETRTRDVTVTVPDLGDDKKNRALEQLIVDFAAQLARYAESIG</sequence>
<dbReference type="Proteomes" id="UP000051936">
    <property type="component" value="Unassembled WGS sequence"/>
</dbReference>
<accession>A0A0R3CTR3</accession>
<dbReference type="AlphaFoldDB" id="A0A0R3CTR3"/>
<keyword evidence="2" id="KW-1185">Reference proteome</keyword>
<evidence type="ECO:0000313" key="1">
    <source>
        <dbReference type="EMBL" id="KRQ01097.1"/>
    </source>
</evidence>
<dbReference type="STRING" id="989370.AOQ71_39660"/>